<sequence length="108" mass="11525">MAKEIIAPTYGAAIPKGTTPEAALPRIDFEAMFTAAGCDRLLLSGPNMKSAILLVGSLVGALDKRSRKLMGILLEELCKDPDEAEDIAGSASRLANLQLNKARRSWAK</sequence>
<dbReference type="RefSeq" id="WP_340358608.1">
    <property type="nucleotide sequence ID" value="NZ_JBBKZU010000008.1"/>
</dbReference>
<gene>
    <name evidence="1" type="ORF">WKW77_19955</name>
</gene>
<name>A0ABU8VI77_9BURK</name>
<evidence type="ECO:0000313" key="2">
    <source>
        <dbReference type="Proteomes" id="UP001365846"/>
    </source>
</evidence>
<comment type="caution">
    <text evidence="1">The sequence shown here is derived from an EMBL/GenBank/DDBJ whole genome shotgun (WGS) entry which is preliminary data.</text>
</comment>
<dbReference type="Proteomes" id="UP001365846">
    <property type="component" value="Unassembled WGS sequence"/>
</dbReference>
<protein>
    <submittedName>
        <fullName evidence="1">Uncharacterized protein</fullName>
    </submittedName>
</protein>
<accession>A0ABU8VI77</accession>
<evidence type="ECO:0000313" key="1">
    <source>
        <dbReference type="EMBL" id="MEJ8813372.1"/>
    </source>
</evidence>
<proteinExistence type="predicted"/>
<organism evidence="1 2">
    <name type="scientific">Variovorax ureilyticus</name>
    <dbReference type="NCBI Taxonomy" id="1836198"/>
    <lineage>
        <taxon>Bacteria</taxon>
        <taxon>Pseudomonadati</taxon>
        <taxon>Pseudomonadota</taxon>
        <taxon>Betaproteobacteria</taxon>
        <taxon>Burkholderiales</taxon>
        <taxon>Comamonadaceae</taxon>
        <taxon>Variovorax</taxon>
    </lineage>
</organism>
<keyword evidence="2" id="KW-1185">Reference proteome</keyword>
<reference evidence="1 2" key="1">
    <citation type="submission" date="2024-03" db="EMBL/GenBank/DDBJ databases">
        <title>Novel species of the genus Variovorax.</title>
        <authorList>
            <person name="Liu Q."/>
            <person name="Xin Y.-H."/>
        </authorList>
    </citation>
    <scope>NUCLEOTIDE SEQUENCE [LARGE SCALE GENOMIC DNA]</scope>
    <source>
        <strain evidence="1 2">KACC 18899</strain>
    </source>
</reference>
<dbReference type="EMBL" id="JBBKZU010000008">
    <property type="protein sequence ID" value="MEJ8813372.1"/>
    <property type="molecule type" value="Genomic_DNA"/>
</dbReference>